<feature type="compositionally biased region" description="Polar residues" evidence="5">
    <location>
        <begin position="645"/>
        <end position="656"/>
    </location>
</feature>
<dbReference type="InterPro" id="IPR017896">
    <property type="entry name" value="4Fe4S_Fe-S-bd"/>
</dbReference>
<dbReference type="PANTHER" id="PTHR43687">
    <property type="entry name" value="ADENYLYLSULFATE REDUCTASE, BETA SUBUNIT"/>
    <property type="match status" value="1"/>
</dbReference>
<organism evidence="7 8">
    <name type="scientific">Motiliproteus coralliicola</name>
    <dbReference type="NCBI Taxonomy" id="2283196"/>
    <lineage>
        <taxon>Bacteria</taxon>
        <taxon>Pseudomonadati</taxon>
        <taxon>Pseudomonadota</taxon>
        <taxon>Gammaproteobacteria</taxon>
        <taxon>Oceanospirillales</taxon>
        <taxon>Oceanospirillaceae</taxon>
        <taxon>Motiliproteus</taxon>
    </lineage>
</organism>
<dbReference type="Proteomes" id="UP000253769">
    <property type="component" value="Unassembled WGS sequence"/>
</dbReference>
<feature type="compositionally biased region" description="Basic and acidic residues" evidence="5">
    <location>
        <begin position="629"/>
        <end position="644"/>
    </location>
</feature>
<reference evidence="7 8" key="1">
    <citation type="submission" date="2018-07" db="EMBL/GenBank/DDBJ databases">
        <title>Motiliproteus coralliicola sp. nov., a bacterium isolated from Coral.</title>
        <authorList>
            <person name="Wang G."/>
        </authorList>
    </citation>
    <scope>NUCLEOTIDE SEQUENCE [LARGE SCALE GENOMIC DNA]</scope>
    <source>
        <strain evidence="7 8">C34</strain>
    </source>
</reference>
<evidence type="ECO:0000256" key="2">
    <source>
        <dbReference type="ARBA" id="ARBA00022723"/>
    </source>
</evidence>
<protein>
    <submittedName>
        <fullName evidence="7">4Fe-4S ferredoxin</fullName>
    </submittedName>
</protein>
<comment type="caution">
    <text evidence="7">The sequence shown here is derived from an EMBL/GenBank/DDBJ whole genome shotgun (WGS) entry which is preliminary data.</text>
</comment>
<evidence type="ECO:0000313" key="8">
    <source>
        <dbReference type="Proteomes" id="UP000253769"/>
    </source>
</evidence>
<evidence type="ECO:0000259" key="6">
    <source>
        <dbReference type="PROSITE" id="PS51379"/>
    </source>
</evidence>
<dbReference type="AlphaFoldDB" id="A0A369WQL1"/>
<dbReference type="EMBL" id="QQOH01000002">
    <property type="protein sequence ID" value="RDE22904.1"/>
    <property type="molecule type" value="Genomic_DNA"/>
</dbReference>
<proteinExistence type="predicted"/>
<dbReference type="Pfam" id="PF12838">
    <property type="entry name" value="Fer4_7"/>
    <property type="match status" value="1"/>
</dbReference>
<feature type="compositionally biased region" description="Basic and acidic residues" evidence="5">
    <location>
        <begin position="1"/>
        <end position="10"/>
    </location>
</feature>
<feature type="domain" description="4Fe-4S ferredoxin-type" evidence="6">
    <location>
        <begin position="503"/>
        <end position="532"/>
    </location>
</feature>
<dbReference type="GO" id="GO:0046872">
    <property type="term" value="F:metal ion binding"/>
    <property type="evidence" value="ECO:0007669"/>
    <property type="project" value="UniProtKB-KW"/>
</dbReference>
<dbReference type="Gene3D" id="3.30.70.20">
    <property type="match status" value="2"/>
</dbReference>
<feature type="domain" description="4Fe-4S ferredoxin-type" evidence="6">
    <location>
        <begin position="472"/>
        <end position="501"/>
    </location>
</feature>
<gene>
    <name evidence="7" type="ORF">DV711_10135</name>
</gene>
<feature type="domain" description="4Fe-4S ferredoxin-type" evidence="6">
    <location>
        <begin position="257"/>
        <end position="286"/>
    </location>
</feature>
<dbReference type="SUPFAM" id="SSF54862">
    <property type="entry name" value="4Fe-4S ferredoxins"/>
    <property type="match status" value="1"/>
</dbReference>
<evidence type="ECO:0000256" key="3">
    <source>
        <dbReference type="ARBA" id="ARBA00023004"/>
    </source>
</evidence>
<accession>A0A369WQL1</accession>
<keyword evidence="8" id="KW-1185">Reference proteome</keyword>
<keyword evidence="2" id="KW-0479">Metal-binding</keyword>
<dbReference type="PANTHER" id="PTHR43687:SF4">
    <property type="entry name" value="BLR5484 PROTEIN"/>
    <property type="match status" value="1"/>
</dbReference>
<evidence type="ECO:0000313" key="7">
    <source>
        <dbReference type="EMBL" id="RDE22904.1"/>
    </source>
</evidence>
<dbReference type="OrthoDB" id="9808559at2"/>
<dbReference type="PROSITE" id="PS51379">
    <property type="entry name" value="4FE4S_FER_2"/>
    <property type="match status" value="3"/>
</dbReference>
<dbReference type="PROSITE" id="PS00198">
    <property type="entry name" value="4FE4S_FER_1"/>
    <property type="match status" value="2"/>
</dbReference>
<dbReference type="InterPro" id="IPR017900">
    <property type="entry name" value="4Fe4S_Fe_S_CS"/>
</dbReference>
<sequence>MSVNHNDKRPAAMTDSAQPSTSKAEDKSTPLMTQAMSEGIDADQQQRNRQARSRAMAMVSPAINLAAPGVEFSSKGRLLILGAEHRIRMAADVLSRGESKAEGGASITALVTEAMPQRITIEMEQAAELAPDLYLYRLALTSISGYLGQFAVLVDVDGTAQNLATLAIGTEQFDLVLDLSAESSLPVELKPAGYFHVSDDTGYQQALAELPQLSGSFDKPRYFQVNPEACALTASNLNGCNRCLDVCAADAISVIDGRVQIDAHLCHGVGACATVCPTSAIRYGFPRPALVLDSLQRLMRQYREQGGTGPQLLLHDAALAESGQPSGLSKLLEQLPGHYLPLQLEEVASAGLELWLSAIALGAQSVTLLASKPLPEATQSALAGELDTANRLLEGLSLSAQVRCLSPEQLLSEAGQTATGTDTSIEPMAQIDLQADKRQQISSAMSHLYQQQLDQQAEVTQSVTLANGAPFGNLELVEQDCTLCMSCVTICPAKALTSASDTPRLSFNEDACVQCGLCTQACPESVLNLQPRYLLEPETRTRPRVLKEEQPFHCIRCNKPFATQSVVSLMIKKLAGHSMFDEAGLKRLEMCQDCRVIDMVQKDPGGDLFEYAKGREQHDDELNLTVETGKADNDQPLNGRDKNEGNVSSIDSLEVH</sequence>
<name>A0A369WQL1_9GAMM</name>
<evidence type="ECO:0000256" key="5">
    <source>
        <dbReference type="SAM" id="MobiDB-lite"/>
    </source>
</evidence>
<feature type="region of interest" description="Disordered" evidence="5">
    <location>
        <begin position="1"/>
        <end position="30"/>
    </location>
</feature>
<keyword evidence="4" id="KW-0411">Iron-sulfur</keyword>
<dbReference type="GO" id="GO:0051539">
    <property type="term" value="F:4 iron, 4 sulfur cluster binding"/>
    <property type="evidence" value="ECO:0007669"/>
    <property type="project" value="UniProtKB-KW"/>
</dbReference>
<dbReference type="RefSeq" id="WP_114695538.1">
    <property type="nucleotide sequence ID" value="NZ_QQOH01000002.1"/>
</dbReference>
<keyword evidence="3" id="KW-0408">Iron</keyword>
<evidence type="ECO:0000256" key="4">
    <source>
        <dbReference type="ARBA" id="ARBA00023014"/>
    </source>
</evidence>
<feature type="region of interest" description="Disordered" evidence="5">
    <location>
        <begin position="625"/>
        <end position="656"/>
    </location>
</feature>
<keyword evidence="1" id="KW-0004">4Fe-4S</keyword>
<evidence type="ECO:0000256" key="1">
    <source>
        <dbReference type="ARBA" id="ARBA00022485"/>
    </source>
</evidence>
<dbReference type="InterPro" id="IPR050572">
    <property type="entry name" value="Fe-S_Ferredoxin"/>
</dbReference>